<dbReference type="Pfam" id="PF00149">
    <property type="entry name" value="Metallophos"/>
    <property type="match status" value="1"/>
</dbReference>
<dbReference type="Gene3D" id="3.60.21.10">
    <property type="match status" value="1"/>
</dbReference>
<dbReference type="GO" id="GO:0016787">
    <property type="term" value="F:hydrolase activity"/>
    <property type="evidence" value="ECO:0007669"/>
    <property type="project" value="InterPro"/>
</dbReference>
<reference evidence="4" key="1">
    <citation type="submission" date="2016-10" db="EMBL/GenBank/DDBJ databases">
        <authorList>
            <person name="Varghese N."/>
            <person name="Submissions S."/>
        </authorList>
    </citation>
    <scope>NUCLEOTIDE SEQUENCE [LARGE SCALE GENOMIC DNA]</scope>
    <source>
        <strain evidence="4">JCM 2783</strain>
    </source>
</reference>
<dbReference type="InterPro" id="IPR004843">
    <property type="entry name" value="Calcineurin-like_PHP"/>
</dbReference>
<dbReference type="PANTHER" id="PTHR31302:SF0">
    <property type="entry name" value="TRANSMEMBRANE PROTEIN WITH METALLOPHOSPHOESTERASE DOMAIN"/>
    <property type="match status" value="1"/>
</dbReference>
<name>A0A1I1VDT2_PSEOC</name>
<dbReference type="EMBL" id="FOMO01000004">
    <property type="protein sequence ID" value="SFD81251.1"/>
    <property type="molecule type" value="Genomic_DNA"/>
</dbReference>
<feature type="domain" description="Calcineurin-like phosphoesterase" evidence="2">
    <location>
        <begin position="176"/>
        <end position="341"/>
    </location>
</feature>
<dbReference type="InterPro" id="IPR029052">
    <property type="entry name" value="Metallo-depent_PP-like"/>
</dbReference>
<evidence type="ECO:0000259" key="2">
    <source>
        <dbReference type="Pfam" id="PF00149"/>
    </source>
</evidence>
<dbReference type="AlphaFoldDB" id="A0A1I1VDT2"/>
<dbReference type="InterPro" id="IPR051158">
    <property type="entry name" value="Metallophosphoesterase_sf"/>
</dbReference>
<dbReference type="PANTHER" id="PTHR31302">
    <property type="entry name" value="TRANSMEMBRANE PROTEIN WITH METALLOPHOSPHOESTERASE DOMAIN-RELATED"/>
    <property type="match status" value="1"/>
</dbReference>
<accession>A0A1I1VDT2</accession>
<evidence type="ECO:0000313" key="4">
    <source>
        <dbReference type="Proteomes" id="UP000243950"/>
    </source>
</evidence>
<keyword evidence="4" id="KW-1185">Reference proteome</keyword>
<keyword evidence="1" id="KW-1133">Transmembrane helix</keyword>
<evidence type="ECO:0000256" key="1">
    <source>
        <dbReference type="SAM" id="Phobius"/>
    </source>
</evidence>
<protein>
    <recommendedName>
        <fullName evidence="2">Calcineurin-like phosphoesterase domain-containing protein</fullName>
    </recommendedName>
</protein>
<proteinExistence type="predicted"/>
<keyword evidence="1" id="KW-0812">Transmembrane</keyword>
<feature type="transmembrane region" description="Helical" evidence="1">
    <location>
        <begin position="132"/>
        <end position="152"/>
    </location>
</feature>
<dbReference type="SUPFAM" id="SSF56300">
    <property type="entry name" value="Metallo-dependent phosphatases"/>
    <property type="match status" value="1"/>
</dbReference>
<organism evidence="3 4">
    <name type="scientific">Pseudomonas straminea</name>
    <dbReference type="NCBI Taxonomy" id="47882"/>
    <lineage>
        <taxon>Bacteria</taxon>
        <taxon>Pseudomonadati</taxon>
        <taxon>Pseudomonadota</taxon>
        <taxon>Gammaproteobacteria</taxon>
        <taxon>Pseudomonadales</taxon>
        <taxon>Pseudomonadaceae</taxon>
        <taxon>Phytopseudomonas</taxon>
    </lineage>
</organism>
<dbReference type="Proteomes" id="UP000243950">
    <property type="component" value="Unassembled WGS sequence"/>
</dbReference>
<sequence length="402" mass="43441">MPGENVTKVQCTAGPMRCHSGGLRSILTGEITVFHLITGVLALYVFWRMVWLQRWPQVLKVLLGVLILAAAEHHLVTRHFFGSMASPEIPGPLLMMLGCAFGALIISAMALLVLDIAALLPRFRKALTKPRLRATVGVAAIALSALGVWQAVRVPDVREVEITLAQLPAELDGLQLVQLTDLHASRLLQRPWLEAVVAKTNALEPDLLVITGDLVDGTVAARTRDVEPLRELHARLGVYAIPGNHEYYAEYQQWLDHFAQMGLPMLLNSHVTIEDRSVSLVLAGVTDPAAARFGQPLPDIDAALAGVPKDAAVILLSHRPLAAADNALAGVDLQLSGHTHGGQVLGMHWVTQAFNQGYVSGEYAVGSMRLYVSNGTGLWNGFPIRLGKPSEITRITLRAAKG</sequence>
<gene>
    <name evidence="3" type="ORF">SAMN05216372_104276</name>
</gene>
<evidence type="ECO:0000313" key="3">
    <source>
        <dbReference type="EMBL" id="SFD81251.1"/>
    </source>
</evidence>
<feature type="transmembrane region" description="Helical" evidence="1">
    <location>
        <begin position="26"/>
        <end position="47"/>
    </location>
</feature>
<feature type="transmembrane region" description="Helical" evidence="1">
    <location>
        <begin position="59"/>
        <end position="81"/>
    </location>
</feature>
<dbReference type="CDD" id="cd07385">
    <property type="entry name" value="MPP_YkuE_C"/>
    <property type="match status" value="1"/>
</dbReference>
<keyword evidence="1" id="KW-0472">Membrane</keyword>
<feature type="transmembrane region" description="Helical" evidence="1">
    <location>
        <begin position="93"/>
        <end position="120"/>
    </location>
</feature>